<organism evidence="6 7">
    <name type="scientific">Tieghemiomyces parasiticus</name>
    <dbReference type="NCBI Taxonomy" id="78921"/>
    <lineage>
        <taxon>Eukaryota</taxon>
        <taxon>Fungi</taxon>
        <taxon>Fungi incertae sedis</taxon>
        <taxon>Zoopagomycota</taxon>
        <taxon>Kickxellomycotina</taxon>
        <taxon>Dimargaritomycetes</taxon>
        <taxon>Dimargaritales</taxon>
        <taxon>Dimargaritaceae</taxon>
        <taxon>Tieghemiomyces</taxon>
    </lineage>
</organism>
<dbReference type="PANTHER" id="PTHR30546:SF23">
    <property type="entry name" value="FLAVOPROTEIN-LIKE PROTEIN YCP4-RELATED"/>
    <property type="match status" value="1"/>
</dbReference>
<dbReference type="GO" id="GO:0004064">
    <property type="term" value="F:arylesterase activity"/>
    <property type="evidence" value="ECO:0007669"/>
    <property type="project" value="InterPro"/>
</dbReference>
<feature type="domain" description="Flavodoxin-like" evidence="5">
    <location>
        <begin position="9"/>
        <end position="196"/>
    </location>
</feature>
<dbReference type="GO" id="GO:0016020">
    <property type="term" value="C:membrane"/>
    <property type="evidence" value="ECO:0007669"/>
    <property type="project" value="TreeGrafter"/>
</dbReference>
<evidence type="ECO:0000313" key="7">
    <source>
        <dbReference type="Proteomes" id="UP001150569"/>
    </source>
</evidence>
<dbReference type="PANTHER" id="PTHR30546">
    <property type="entry name" value="FLAVODOXIN-RELATED PROTEIN WRBA-RELATED"/>
    <property type="match status" value="1"/>
</dbReference>
<evidence type="ECO:0000256" key="3">
    <source>
        <dbReference type="PIRSR" id="PIRSR602640-3"/>
    </source>
</evidence>
<dbReference type="NCBIfam" id="TIGR01755">
    <property type="entry name" value="flav_wrbA"/>
    <property type="match status" value="1"/>
</dbReference>
<dbReference type="Gene3D" id="3.40.50.360">
    <property type="match status" value="1"/>
</dbReference>
<dbReference type="AlphaFoldDB" id="A0A9W8DIT8"/>
<proteinExistence type="inferred from homology"/>
<feature type="glycosylation site" description="N-linked (GlcNAc...) asparagine" evidence="4">
    <location>
        <position position="495"/>
    </location>
</feature>
<dbReference type="EMBL" id="JANBPT010000935">
    <property type="protein sequence ID" value="KAJ1911406.1"/>
    <property type="molecule type" value="Genomic_DNA"/>
</dbReference>
<feature type="binding site" evidence="2">
    <location>
        <position position="322"/>
    </location>
    <ligand>
        <name>Ca(2+)</name>
        <dbReference type="ChEBI" id="CHEBI:29108"/>
        <label>1</label>
        <note>catalytic</note>
    </ligand>
</feature>
<comment type="similarity">
    <text evidence="1">Belongs to the WrbA family.</text>
</comment>
<dbReference type="GO" id="GO:0046872">
    <property type="term" value="F:metal ion binding"/>
    <property type="evidence" value="ECO:0007669"/>
    <property type="project" value="UniProtKB-KW"/>
</dbReference>
<dbReference type="InterPro" id="IPR029039">
    <property type="entry name" value="Flavoprotein-like_sf"/>
</dbReference>
<dbReference type="NCBIfam" id="NF002999">
    <property type="entry name" value="PRK03767.1"/>
    <property type="match status" value="1"/>
</dbReference>
<feature type="binding site" evidence="2">
    <location>
        <position position="449"/>
    </location>
    <ligand>
        <name>Ca(2+)</name>
        <dbReference type="ChEBI" id="CHEBI:29108"/>
        <label>1</label>
        <note>catalytic</note>
    </ligand>
</feature>
<keyword evidence="2" id="KW-0479">Metal-binding</keyword>
<dbReference type="InterPro" id="IPR011042">
    <property type="entry name" value="6-blade_b-propeller_TolB-like"/>
</dbReference>
<dbReference type="Proteomes" id="UP001150569">
    <property type="component" value="Unassembled WGS sequence"/>
</dbReference>
<comment type="PTM">
    <text evidence="4">Glycosylated.</text>
</comment>
<gene>
    <name evidence="6" type="ORF">IWQ60_010151</name>
</gene>
<sequence length="595" mass="64484">MSIVAKPKIFIIFYSLYGHLYTVAQSIKLGVEKANNAEVHLFQLKETLSPEVLAKMHAPAKPNVPILVPEDLAAADAFLFGIPTRFGNMPEQWKNLWDATGQLWMKGALVGKFAGIFFSTASQHGGQETTALTFLTTLAHHGIMYVPFGNRSSYLMDHSHIIGGSAYGSGTITNGDGSRMPSQEELEIAEAQCQPFATMYSPGFAIFAVLLSIGTFYLYSPVNTLLRAGNLFGNVTAVNTDTCRLVSTPLLEGCEHVAIHHDSGLAFTACSLISTRMKWLPTAGRTTVVPENDTVFVYNLKTDEVQPLVLTNYDGELKGFGLDVRTSEKDPKSVILMITSVASTGAAVEIFRYQLPNAAAEQTEAGKMPLTTLPTTLTHLETVRHKLIRNPNSVVALSDRAFYVTNINYYKGGVSGLFEVVTAQPWATVMIRREDGAIELAARGIAGANGIVVNYDRSKAFVASSTRATVNVYRIAPSGTLHLAETVKVPVFPDNLSQDPVTGEIYIAGAAKFVEYLKYTRKPSLATSKMAGVRVLRFHNNTGPTSMLGINYAVDEFLVEPGELMPTGSTAAYDPTTRKMVIGGLMGPGLLVCQF</sequence>
<dbReference type="SUPFAM" id="SSF52218">
    <property type="entry name" value="Flavoproteins"/>
    <property type="match status" value="1"/>
</dbReference>
<dbReference type="Gene3D" id="2.120.10.30">
    <property type="entry name" value="TolB, C-terminal domain"/>
    <property type="match status" value="1"/>
</dbReference>
<feature type="disulfide bond" description="In form B" evidence="3">
    <location>
        <begin position="243"/>
        <end position="593"/>
    </location>
</feature>
<evidence type="ECO:0000259" key="5">
    <source>
        <dbReference type="PROSITE" id="PS50902"/>
    </source>
</evidence>
<dbReference type="OrthoDB" id="504689at2759"/>
<evidence type="ECO:0000256" key="2">
    <source>
        <dbReference type="PIRSR" id="PIRSR602640-2"/>
    </source>
</evidence>
<comment type="caution">
    <text evidence="6">The sequence shown here is derived from an EMBL/GenBank/DDBJ whole genome shotgun (WGS) entry which is preliminary data.</text>
</comment>
<protein>
    <recommendedName>
        <fullName evidence="5">Flavodoxin-like domain-containing protein</fullName>
    </recommendedName>
</protein>
<dbReference type="GO" id="GO:0003955">
    <property type="term" value="F:NAD(P)H dehydrogenase (quinone) activity"/>
    <property type="evidence" value="ECO:0007669"/>
    <property type="project" value="InterPro"/>
</dbReference>
<feature type="binding site" evidence="2">
    <location>
        <position position="392"/>
    </location>
    <ligand>
        <name>Ca(2+)</name>
        <dbReference type="ChEBI" id="CHEBI:29108"/>
        <label>1</label>
        <note>catalytic</note>
    </ligand>
</feature>
<keyword evidence="4" id="KW-0325">Glycoprotein</keyword>
<name>A0A9W8DIT8_9FUNG</name>
<dbReference type="InterPro" id="IPR008254">
    <property type="entry name" value="Flavodoxin/NO_synth"/>
</dbReference>
<dbReference type="PROSITE" id="PS50902">
    <property type="entry name" value="FLAVODOXIN_LIKE"/>
    <property type="match status" value="1"/>
</dbReference>
<reference evidence="6" key="1">
    <citation type="submission" date="2022-07" db="EMBL/GenBank/DDBJ databases">
        <title>Phylogenomic reconstructions and comparative analyses of Kickxellomycotina fungi.</title>
        <authorList>
            <person name="Reynolds N.K."/>
            <person name="Stajich J.E."/>
            <person name="Barry K."/>
            <person name="Grigoriev I.V."/>
            <person name="Crous P."/>
            <person name="Smith M.E."/>
        </authorList>
    </citation>
    <scope>NUCLEOTIDE SEQUENCE</scope>
    <source>
        <strain evidence="6">RSA 861</strain>
    </source>
</reference>
<dbReference type="SUPFAM" id="SSF63829">
    <property type="entry name" value="Calcium-dependent phosphotriesterase"/>
    <property type="match status" value="1"/>
</dbReference>
<evidence type="ECO:0000256" key="1">
    <source>
        <dbReference type="ARBA" id="ARBA00006961"/>
    </source>
</evidence>
<comment type="cofactor">
    <cofactor evidence="2">
        <name>Ca(2+)</name>
        <dbReference type="ChEBI" id="CHEBI:29108"/>
    </cofactor>
    <text evidence="2">Binds 2 calcium ions per subunit.</text>
</comment>
<dbReference type="Pfam" id="PF01731">
    <property type="entry name" value="Arylesterase"/>
    <property type="match status" value="1"/>
</dbReference>
<keyword evidence="7" id="KW-1185">Reference proteome</keyword>
<dbReference type="InterPro" id="IPR010089">
    <property type="entry name" value="Flavoprotein_WrbA-like"/>
</dbReference>
<dbReference type="FunFam" id="3.40.50.360:FF:000001">
    <property type="entry name" value="NAD(P)H dehydrogenase (Quinone) FQR1-like"/>
    <property type="match status" value="1"/>
</dbReference>
<evidence type="ECO:0000256" key="4">
    <source>
        <dbReference type="PIRSR" id="PIRSR602640-4"/>
    </source>
</evidence>
<dbReference type="GO" id="GO:0010181">
    <property type="term" value="F:FMN binding"/>
    <property type="evidence" value="ECO:0007669"/>
    <property type="project" value="InterPro"/>
</dbReference>
<dbReference type="InterPro" id="IPR005025">
    <property type="entry name" value="FMN_Rdtase-like_dom"/>
</dbReference>
<dbReference type="Pfam" id="PF03358">
    <property type="entry name" value="FMN_red"/>
    <property type="match status" value="1"/>
</dbReference>
<accession>A0A9W8DIT8</accession>
<keyword evidence="2" id="KW-0106">Calcium</keyword>
<feature type="binding site" evidence="2">
    <location>
        <position position="494"/>
    </location>
    <ligand>
        <name>Ca(2+)</name>
        <dbReference type="ChEBI" id="CHEBI:29108"/>
        <label>1</label>
        <note>catalytic</note>
    </ligand>
</feature>
<dbReference type="InterPro" id="IPR002640">
    <property type="entry name" value="Arylesterase"/>
</dbReference>
<feature type="binding site" evidence="2">
    <location>
        <position position="495"/>
    </location>
    <ligand>
        <name>Ca(2+)</name>
        <dbReference type="ChEBI" id="CHEBI:29108"/>
        <label>1</label>
        <note>catalytic</note>
    </ligand>
</feature>
<keyword evidence="3" id="KW-1015">Disulfide bond</keyword>
<evidence type="ECO:0000313" key="6">
    <source>
        <dbReference type="EMBL" id="KAJ1911406.1"/>
    </source>
</evidence>